<dbReference type="PIRSF" id="PIRSF002599">
    <property type="entry name" value="Cold_shock_A"/>
    <property type="match status" value="1"/>
</dbReference>
<dbReference type="PANTHER" id="PTHR46565">
    <property type="entry name" value="COLD SHOCK DOMAIN PROTEIN 2"/>
    <property type="match status" value="1"/>
</dbReference>
<evidence type="ECO:0000256" key="2">
    <source>
        <dbReference type="ARBA" id="ARBA00022490"/>
    </source>
</evidence>
<gene>
    <name evidence="8" type="ORF">ISQ19_01080</name>
</gene>
<dbReference type="InterPro" id="IPR012340">
    <property type="entry name" value="NA-bd_OB-fold"/>
</dbReference>
<keyword evidence="6" id="KW-0804">Transcription</keyword>
<feature type="domain" description="CSD" evidence="7">
    <location>
        <begin position="1"/>
        <end position="48"/>
    </location>
</feature>
<dbReference type="InterPro" id="IPR012156">
    <property type="entry name" value="Cold_shock_CspA"/>
</dbReference>
<reference evidence="8" key="1">
    <citation type="submission" date="2020-10" db="EMBL/GenBank/DDBJ databases">
        <title>Microbiome of the Black Sea water column analyzed by genome centric metagenomics.</title>
        <authorList>
            <person name="Cabello-Yeves P.J."/>
            <person name="Callieri C."/>
            <person name="Picazo A."/>
            <person name="Mehrshad M."/>
            <person name="Haro-Moreno J.M."/>
            <person name="Roda-Garcia J."/>
            <person name="Dzembekova N."/>
            <person name="Slabakova V."/>
            <person name="Slabakova N."/>
            <person name="Moncheva S."/>
            <person name="Rodriguez-Valera F."/>
        </authorList>
    </citation>
    <scope>NUCLEOTIDE SEQUENCE</scope>
    <source>
        <strain evidence="8">BS307-5m-G5</strain>
    </source>
</reference>
<dbReference type="Proteomes" id="UP000785783">
    <property type="component" value="Unassembled WGS sequence"/>
</dbReference>
<evidence type="ECO:0000313" key="9">
    <source>
        <dbReference type="Proteomes" id="UP000785783"/>
    </source>
</evidence>
<keyword evidence="4" id="KW-0238">DNA-binding</keyword>
<evidence type="ECO:0000259" key="7">
    <source>
        <dbReference type="PROSITE" id="PS51857"/>
    </source>
</evidence>
<evidence type="ECO:0000256" key="3">
    <source>
        <dbReference type="ARBA" id="ARBA00023015"/>
    </source>
</evidence>
<comment type="caution">
    <text evidence="8">The sequence shown here is derived from an EMBL/GenBank/DDBJ whole genome shotgun (WGS) entry which is preliminary data.</text>
</comment>
<comment type="subcellular location">
    <subcellularLocation>
        <location evidence="1">Cytoplasm</location>
    </subcellularLocation>
</comment>
<dbReference type="Pfam" id="PF00313">
    <property type="entry name" value="CSD"/>
    <property type="match status" value="1"/>
</dbReference>
<sequence length="48" mass="5246">MRTGTVKWFNSAKGYGFITPDSGGDDCFVHVTAIQASGLKQLIEDQRV</sequence>
<dbReference type="EMBL" id="JADHOK010000006">
    <property type="protein sequence ID" value="MBL6761274.1"/>
    <property type="molecule type" value="Genomic_DNA"/>
</dbReference>
<dbReference type="SUPFAM" id="SSF50249">
    <property type="entry name" value="Nucleic acid-binding proteins"/>
    <property type="match status" value="1"/>
</dbReference>
<dbReference type="SMART" id="SM00357">
    <property type="entry name" value="CSP"/>
    <property type="match status" value="1"/>
</dbReference>
<evidence type="ECO:0000313" key="8">
    <source>
        <dbReference type="EMBL" id="MBL6761274.1"/>
    </source>
</evidence>
<keyword evidence="2" id="KW-0963">Cytoplasm</keyword>
<organism evidence="8 9">
    <name type="scientific">PS1 clade bacterium</name>
    <dbReference type="NCBI Taxonomy" id="2175152"/>
    <lineage>
        <taxon>Bacteria</taxon>
        <taxon>Pseudomonadati</taxon>
        <taxon>Pseudomonadota</taxon>
        <taxon>Alphaproteobacteria</taxon>
        <taxon>PS1 clade</taxon>
    </lineage>
</organism>
<evidence type="ECO:0000256" key="4">
    <source>
        <dbReference type="ARBA" id="ARBA00023125"/>
    </source>
</evidence>
<protein>
    <submittedName>
        <fullName evidence="8">Cold-shock protein</fullName>
    </submittedName>
</protein>
<accession>A0A937HFI4</accession>
<dbReference type="InterPro" id="IPR011129">
    <property type="entry name" value="CSD"/>
</dbReference>
<proteinExistence type="predicted"/>
<evidence type="ECO:0000256" key="1">
    <source>
        <dbReference type="ARBA" id="ARBA00004496"/>
    </source>
</evidence>
<name>A0A937HFI4_9PROT</name>
<feature type="non-terminal residue" evidence="8">
    <location>
        <position position="48"/>
    </location>
</feature>
<dbReference type="PROSITE" id="PS51857">
    <property type="entry name" value="CSD_2"/>
    <property type="match status" value="1"/>
</dbReference>
<dbReference type="CDD" id="cd04458">
    <property type="entry name" value="CSP_CDS"/>
    <property type="match status" value="1"/>
</dbReference>
<evidence type="ECO:0000256" key="5">
    <source>
        <dbReference type="ARBA" id="ARBA00023159"/>
    </source>
</evidence>
<dbReference type="PRINTS" id="PR00050">
    <property type="entry name" value="COLDSHOCK"/>
</dbReference>
<dbReference type="PANTHER" id="PTHR46565:SF20">
    <property type="entry name" value="COLD SHOCK DOMAIN-CONTAINING PROTEIN 4"/>
    <property type="match status" value="1"/>
</dbReference>
<dbReference type="Gene3D" id="2.40.50.140">
    <property type="entry name" value="Nucleic acid-binding proteins"/>
    <property type="match status" value="1"/>
</dbReference>
<keyword evidence="3" id="KW-0805">Transcription regulation</keyword>
<dbReference type="InterPro" id="IPR002059">
    <property type="entry name" value="CSP_DNA-bd"/>
</dbReference>
<dbReference type="GO" id="GO:0003677">
    <property type="term" value="F:DNA binding"/>
    <property type="evidence" value="ECO:0007669"/>
    <property type="project" value="UniProtKB-KW"/>
</dbReference>
<keyword evidence="5" id="KW-0010">Activator</keyword>
<dbReference type="AlphaFoldDB" id="A0A937HFI4"/>
<dbReference type="GO" id="GO:0005829">
    <property type="term" value="C:cytosol"/>
    <property type="evidence" value="ECO:0007669"/>
    <property type="project" value="UniProtKB-ARBA"/>
</dbReference>
<evidence type="ECO:0000256" key="6">
    <source>
        <dbReference type="ARBA" id="ARBA00023163"/>
    </source>
</evidence>